<comment type="caution">
    <text evidence="2">The sequence shown here is derived from an EMBL/GenBank/DDBJ whole genome shotgun (WGS) entry which is preliminary data.</text>
</comment>
<proteinExistence type="predicted"/>
<dbReference type="InterPro" id="IPR018723">
    <property type="entry name" value="DUF2254_membrane"/>
</dbReference>
<evidence type="ECO:0000313" key="2">
    <source>
        <dbReference type="EMBL" id="GAA0853384.1"/>
    </source>
</evidence>
<feature type="transmembrane region" description="Helical" evidence="1">
    <location>
        <begin position="21"/>
        <end position="42"/>
    </location>
</feature>
<dbReference type="Pfam" id="PF10011">
    <property type="entry name" value="DUF2254"/>
    <property type="match status" value="1"/>
</dbReference>
<evidence type="ECO:0000256" key="1">
    <source>
        <dbReference type="SAM" id="Phobius"/>
    </source>
</evidence>
<keyword evidence="1" id="KW-0812">Transmembrane</keyword>
<evidence type="ECO:0000313" key="3">
    <source>
        <dbReference type="Proteomes" id="UP001500359"/>
    </source>
</evidence>
<feature type="transmembrane region" description="Helical" evidence="1">
    <location>
        <begin position="137"/>
        <end position="159"/>
    </location>
</feature>
<protein>
    <submittedName>
        <fullName evidence="2">DUF2254 domain-containing protein</fullName>
    </submittedName>
</protein>
<feature type="transmembrane region" description="Helical" evidence="1">
    <location>
        <begin position="62"/>
        <end position="88"/>
    </location>
</feature>
<dbReference type="RefSeq" id="WP_343856347.1">
    <property type="nucleotide sequence ID" value="NZ_BAAAFD010000001.1"/>
</dbReference>
<accession>A0ABN1LDA5</accession>
<keyword evidence="3" id="KW-1185">Reference proteome</keyword>
<dbReference type="Proteomes" id="UP001500359">
    <property type="component" value="Unassembled WGS sequence"/>
</dbReference>
<reference evidence="2 3" key="1">
    <citation type="journal article" date="2019" name="Int. J. Syst. Evol. Microbiol.">
        <title>The Global Catalogue of Microorganisms (GCM) 10K type strain sequencing project: providing services to taxonomists for standard genome sequencing and annotation.</title>
        <authorList>
            <consortium name="The Broad Institute Genomics Platform"/>
            <consortium name="The Broad Institute Genome Sequencing Center for Infectious Disease"/>
            <person name="Wu L."/>
            <person name="Ma J."/>
        </authorList>
    </citation>
    <scope>NUCLEOTIDE SEQUENCE [LARGE SCALE GENOMIC DNA]</scope>
    <source>
        <strain evidence="2 3">JCM 15896</strain>
    </source>
</reference>
<name>A0ABN1LDA5_9ALTE</name>
<keyword evidence="1" id="KW-1133">Transmembrane helix</keyword>
<organism evidence="2 3">
    <name type="scientific">Aliiglaciecola litoralis</name>
    <dbReference type="NCBI Taxonomy" id="582857"/>
    <lineage>
        <taxon>Bacteria</taxon>
        <taxon>Pseudomonadati</taxon>
        <taxon>Pseudomonadota</taxon>
        <taxon>Gammaproteobacteria</taxon>
        <taxon>Alteromonadales</taxon>
        <taxon>Alteromonadaceae</taxon>
        <taxon>Aliiglaciecola</taxon>
    </lineage>
</organism>
<dbReference type="EMBL" id="BAAAFD010000001">
    <property type="protein sequence ID" value="GAA0853384.1"/>
    <property type="molecule type" value="Genomic_DNA"/>
</dbReference>
<keyword evidence="1" id="KW-0472">Membrane</keyword>
<gene>
    <name evidence="2" type="ORF">GCM10009114_06020</name>
</gene>
<feature type="transmembrane region" description="Helical" evidence="1">
    <location>
        <begin position="109"/>
        <end position="131"/>
    </location>
</feature>
<sequence>MTSLISLDRLRFLFNRFGERLWVRPLAVCLLSIAAVFAAKLIDGFKLANLAPAVAQDSVVTLLSLMAASMLVIATFSVASMVSAYAAASSSATPRSFTLVLSDDVSQNALSTFVGAFIFSVVALTAVKNAFFDRAGLFVLFVLTVIVFAMVIVTFVRWVDKIARLGRIGSTIEKVERATESALIRRLDKPTLGGITISGPSVSGLAVYASEIGYVQHIDMAALQRWADDVNAQVVVSALPGTFASPDRVLAYVSISSGEQPNFDSTDLIKSFQIGNDRTFEDDPRFGLVALSEIAARALSPAVNDPGTAIKVIGTFVRLFSLINEPSVTGNRNQPEYDRIAVPEISVSDMFDDAFTSIARDGAGAVEVCVRLQKALNSLESLGNGEIRKAARYHRNLALKRACKVLDIEEDIAIVRGVANSAESTLNQI</sequence>